<dbReference type="EMBL" id="JACHHF010000003">
    <property type="protein sequence ID" value="MBB5175880.1"/>
    <property type="molecule type" value="Genomic_DNA"/>
</dbReference>
<dbReference type="RefSeq" id="WP_183673571.1">
    <property type="nucleotide sequence ID" value="NZ_CBCRYX010000004.1"/>
</dbReference>
<proteinExistence type="predicted"/>
<dbReference type="AlphaFoldDB" id="A0A9Q2CZ11"/>
<gene>
    <name evidence="2" type="ORF">HNQ45_000755</name>
</gene>
<keyword evidence="1" id="KW-0472">Membrane</keyword>
<sequence length="197" mass="21931">MSKFQNSNKTFILVLSTLIGGILASLFTLIFIPDQYNATAEFKVHTEESVDPNIYEAIIKSDKVVKELKEEENITTPLKKLKHKIKVDFNEEKKTLKVSLSLDNRRHSVLATDGLAKIATEEIESFVQGSTIEYVKAPNDTVIEDTSLKVKLVYIIIGLLAGLGIGAAIYALKEPKKKGKQTKVDTEYTLLGSIPKY</sequence>
<protein>
    <submittedName>
        <fullName evidence="2">Capsular polysaccharide biosynthesis protein</fullName>
    </submittedName>
</protein>
<evidence type="ECO:0000256" key="1">
    <source>
        <dbReference type="SAM" id="Phobius"/>
    </source>
</evidence>
<keyword evidence="1" id="KW-1133">Transmembrane helix</keyword>
<keyword evidence="3" id="KW-1185">Reference proteome</keyword>
<feature type="transmembrane region" description="Helical" evidence="1">
    <location>
        <begin position="152"/>
        <end position="172"/>
    </location>
</feature>
<feature type="transmembrane region" description="Helical" evidence="1">
    <location>
        <begin position="12"/>
        <end position="32"/>
    </location>
</feature>
<evidence type="ECO:0000313" key="3">
    <source>
        <dbReference type="Proteomes" id="UP000579136"/>
    </source>
</evidence>
<name>A0A9Q2CZ11_9STAP</name>
<accession>A0A9Q2CZ11</accession>
<organism evidence="2 3">
    <name type="scientific">Nosocomiicoccus ampullae</name>
    <dbReference type="NCBI Taxonomy" id="489910"/>
    <lineage>
        <taxon>Bacteria</taxon>
        <taxon>Bacillati</taxon>
        <taxon>Bacillota</taxon>
        <taxon>Bacilli</taxon>
        <taxon>Bacillales</taxon>
        <taxon>Staphylococcaceae</taxon>
        <taxon>Nosocomiicoccus</taxon>
    </lineage>
</organism>
<keyword evidence="1" id="KW-0812">Transmembrane</keyword>
<dbReference type="Proteomes" id="UP000579136">
    <property type="component" value="Unassembled WGS sequence"/>
</dbReference>
<reference evidence="2 3" key="1">
    <citation type="submission" date="2020-08" db="EMBL/GenBank/DDBJ databases">
        <title>Genomic Encyclopedia of Type Strains, Phase IV (KMG-IV): sequencing the most valuable type-strain genomes for metagenomic binning, comparative biology and taxonomic classification.</title>
        <authorList>
            <person name="Goeker M."/>
        </authorList>
    </citation>
    <scope>NUCLEOTIDE SEQUENCE [LARGE SCALE GENOMIC DNA]</scope>
    <source>
        <strain evidence="2 3">DSM 19163</strain>
    </source>
</reference>
<evidence type="ECO:0000313" key="2">
    <source>
        <dbReference type="EMBL" id="MBB5175880.1"/>
    </source>
</evidence>
<comment type="caution">
    <text evidence="2">The sequence shown here is derived from an EMBL/GenBank/DDBJ whole genome shotgun (WGS) entry which is preliminary data.</text>
</comment>